<dbReference type="SUPFAM" id="SSF57716">
    <property type="entry name" value="Glucocorticoid receptor-like (DNA-binding domain)"/>
    <property type="match status" value="1"/>
</dbReference>
<dbReference type="InterPro" id="IPR001628">
    <property type="entry name" value="Znf_hrmn_rcpt"/>
</dbReference>
<name>A0AAE9DJM1_CAEBR</name>
<keyword evidence="4" id="KW-0863">Zinc-finger</keyword>
<dbReference type="InterPro" id="IPR013088">
    <property type="entry name" value="Znf_NHR/GATA"/>
</dbReference>
<dbReference type="PANTHER" id="PTHR47630">
    <property type="entry name" value="NUCLEAR HORMONE RECEPTOR FAMILY-RELATED-RELATED"/>
    <property type="match status" value="1"/>
</dbReference>
<keyword evidence="3" id="KW-0479">Metal-binding</keyword>
<evidence type="ECO:0000313" key="14">
    <source>
        <dbReference type="Proteomes" id="UP000827892"/>
    </source>
</evidence>
<evidence type="ECO:0000256" key="3">
    <source>
        <dbReference type="ARBA" id="ARBA00022723"/>
    </source>
</evidence>
<sequence length="470" mass="52587">MYLTGECIHLLLHKIFEYFESQIMGPRAKTTMRLMSKEMPSQSLVANHKASIFCAVCGDTALGKHYGVNACNGCKGFFRRSIWKNRTYACRYQGKCGVAKEQRNACRACRLTTCLRVGMNPRAVQGDTSDSASTSSSPNMVSYDSKIYTKEAECQTELSTISSHPTSPTNLPFASSASASASPCSSISTVHSHCVATTLPPNPSLPKYDHLLMTLTRIFERCDENSPEPQPNTYCFEYAFYNPHCICNRTKLTPTGQRVATLPEVLQDFRRIFVLFTDVLSILPEFSRLDASDRMVLAKSRFSFFYWWLTCCWTAKAGCPGVCYANGSYHPIDKQLQAFPDVNCRGVTELSVETVSKPLANIHITDAEILIGSVFAIFYEFPLPPRMSYASSHMLSEARDHYTQCMITVSPYAHSEVKSASRLAEISLIFSSITNLKYLTSDNIELSDVLHVMEVDQLFSDAFDVHRPID</sequence>
<gene>
    <name evidence="13" type="ORF">L3Y34_017744</name>
</gene>
<dbReference type="Gene3D" id="1.10.565.10">
    <property type="entry name" value="Retinoid X Receptor"/>
    <property type="match status" value="1"/>
</dbReference>
<keyword evidence="9" id="KW-0675">Receptor</keyword>
<dbReference type="PROSITE" id="PS51843">
    <property type="entry name" value="NR_LBD"/>
    <property type="match status" value="1"/>
</dbReference>
<dbReference type="FunFam" id="3.30.50.10:FF:000030">
    <property type="entry name" value="Nuclear Hormone Receptor family"/>
    <property type="match status" value="1"/>
</dbReference>
<evidence type="ECO:0000259" key="12">
    <source>
        <dbReference type="PROSITE" id="PS51843"/>
    </source>
</evidence>
<dbReference type="SUPFAM" id="SSF48508">
    <property type="entry name" value="Nuclear receptor ligand-binding domain"/>
    <property type="match status" value="1"/>
</dbReference>
<dbReference type="CDD" id="cd06157">
    <property type="entry name" value="NR_LBD"/>
    <property type="match status" value="1"/>
</dbReference>
<dbReference type="PANTHER" id="PTHR47630:SF3">
    <property type="entry name" value="NR LBD DOMAIN-CONTAINING PROTEIN"/>
    <property type="match status" value="1"/>
</dbReference>
<keyword evidence="7" id="KW-0238">DNA-binding</keyword>
<feature type="domain" description="NR LBD" evidence="12">
    <location>
        <begin position="207"/>
        <end position="466"/>
    </location>
</feature>
<dbReference type="PROSITE" id="PS51030">
    <property type="entry name" value="NUCLEAR_REC_DBD_2"/>
    <property type="match status" value="1"/>
</dbReference>
<proteinExistence type="inferred from homology"/>
<evidence type="ECO:0000256" key="8">
    <source>
        <dbReference type="ARBA" id="ARBA00023163"/>
    </source>
</evidence>
<dbReference type="InterPro" id="IPR035500">
    <property type="entry name" value="NHR-like_dom_sf"/>
</dbReference>
<evidence type="ECO:0000256" key="5">
    <source>
        <dbReference type="ARBA" id="ARBA00022833"/>
    </source>
</evidence>
<dbReference type="InterPro" id="IPR000536">
    <property type="entry name" value="Nucl_hrmn_rcpt_lig-bd"/>
</dbReference>
<dbReference type="InterPro" id="IPR049636">
    <property type="entry name" value="HNF4-like_DBD"/>
</dbReference>
<comment type="subcellular location">
    <subcellularLocation>
        <location evidence="1">Nucleus</location>
    </subcellularLocation>
</comment>
<organism evidence="13 14">
    <name type="scientific">Caenorhabditis briggsae</name>
    <dbReference type="NCBI Taxonomy" id="6238"/>
    <lineage>
        <taxon>Eukaryota</taxon>
        <taxon>Metazoa</taxon>
        <taxon>Ecdysozoa</taxon>
        <taxon>Nematoda</taxon>
        <taxon>Chromadorea</taxon>
        <taxon>Rhabditida</taxon>
        <taxon>Rhabditina</taxon>
        <taxon>Rhabditomorpha</taxon>
        <taxon>Rhabditoidea</taxon>
        <taxon>Rhabditidae</taxon>
        <taxon>Peloderinae</taxon>
        <taxon>Caenorhabditis</taxon>
    </lineage>
</organism>
<keyword evidence="6" id="KW-0805">Transcription regulation</keyword>
<dbReference type="Pfam" id="PF00105">
    <property type="entry name" value="zf-C4"/>
    <property type="match status" value="1"/>
</dbReference>
<feature type="domain" description="Nuclear receptor" evidence="11">
    <location>
        <begin position="51"/>
        <end position="126"/>
    </location>
</feature>
<evidence type="ECO:0000256" key="1">
    <source>
        <dbReference type="ARBA" id="ARBA00004123"/>
    </source>
</evidence>
<evidence type="ECO:0000256" key="2">
    <source>
        <dbReference type="ARBA" id="ARBA00005993"/>
    </source>
</evidence>
<dbReference type="AlphaFoldDB" id="A0AAE9DJM1"/>
<dbReference type="GO" id="GO:0005634">
    <property type="term" value="C:nucleus"/>
    <property type="evidence" value="ECO:0007669"/>
    <property type="project" value="UniProtKB-SubCell"/>
</dbReference>
<evidence type="ECO:0000256" key="6">
    <source>
        <dbReference type="ARBA" id="ARBA00023015"/>
    </source>
</evidence>
<dbReference type="GO" id="GO:0000978">
    <property type="term" value="F:RNA polymerase II cis-regulatory region sequence-specific DNA binding"/>
    <property type="evidence" value="ECO:0007669"/>
    <property type="project" value="InterPro"/>
</dbReference>
<dbReference type="InterPro" id="IPR052499">
    <property type="entry name" value="C.elegans_NHRs"/>
</dbReference>
<dbReference type="GO" id="GO:0008270">
    <property type="term" value="F:zinc ion binding"/>
    <property type="evidence" value="ECO:0007669"/>
    <property type="project" value="UniProtKB-KW"/>
</dbReference>
<evidence type="ECO:0000256" key="9">
    <source>
        <dbReference type="ARBA" id="ARBA00023170"/>
    </source>
</evidence>
<keyword evidence="8" id="KW-0804">Transcription</keyword>
<dbReference type="EMBL" id="CP090892">
    <property type="protein sequence ID" value="ULU05239.1"/>
    <property type="molecule type" value="Genomic_DNA"/>
</dbReference>
<dbReference type="Gene3D" id="3.30.50.10">
    <property type="entry name" value="Erythroid Transcription Factor GATA-1, subunit A"/>
    <property type="match status" value="1"/>
</dbReference>
<reference evidence="13 14" key="1">
    <citation type="submission" date="2022-05" db="EMBL/GenBank/DDBJ databases">
        <title>Chromosome-level reference genomes for two strains of Caenorhabditis briggsae: an improved platform for comparative genomics.</title>
        <authorList>
            <person name="Stevens L."/>
            <person name="Andersen E.C."/>
        </authorList>
    </citation>
    <scope>NUCLEOTIDE SEQUENCE [LARGE SCALE GENOMIC DNA]</scope>
    <source>
        <strain evidence="13">QX1410_ONT</strain>
        <tissue evidence="13">Whole-organism</tissue>
    </source>
</reference>
<dbReference type="PRINTS" id="PR00047">
    <property type="entry name" value="STROIDFINGER"/>
</dbReference>
<dbReference type="GO" id="GO:0003700">
    <property type="term" value="F:DNA-binding transcription factor activity"/>
    <property type="evidence" value="ECO:0007669"/>
    <property type="project" value="InterPro"/>
</dbReference>
<dbReference type="SMART" id="SM00430">
    <property type="entry name" value="HOLI"/>
    <property type="match status" value="1"/>
</dbReference>
<dbReference type="SMART" id="SM00399">
    <property type="entry name" value="ZnF_C4"/>
    <property type="match status" value="1"/>
</dbReference>
<comment type="similarity">
    <text evidence="2">Belongs to the nuclear hormone receptor family.</text>
</comment>
<dbReference type="Proteomes" id="UP000827892">
    <property type="component" value="Chromosome II"/>
</dbReference>
<protein>
    <submittedName>
        <fullName evidence="13">Uncharacterized protein</fullName>
    </submittedName>
</protein>
<accession>A0AAE9DJM1</accession>
<keyword evidence="10" id="KW-0539">Nucleus</keyword>
<evidence type="ECO:0000256" key="4">
    <source>
        <dbReference type="ARBA" id="ARBA00022771"/>
    </source>
</evidence>
<evidence type="ECO:0000256" key="7">
    <source>
        <dbReference type="ARBA" id="ARBA00023125"/>
    </source>
</evidence>
<dbReference type="PROSITE" id="PS00031">
    <property type="entry name" value="NUCLEAR_REC_DBD_1"/>
    <property type="match status" value="1"/>
</dbReference>
<dbReference type="CDD" id="cd06960">
    <property type="entry name" value="NR_DBD_HNF4A"/>
    <property type="match status" value="1"/>
</dbReference>
<evidence type="ECO:0000256" key="10">
    <source>
        <dbReference type="ARBA" id="ARBA00023242"/>
    </source>
</evidence>
<evidence type="ECO:0000259" key="11">
    <source>
        <dbReference type="PROSITE" id="PS51030"/>
    </source>
</evidence>
<evidence type="ECO:0000313" key="13">
    <source>
        <dbReference type="EMBL" id="ULU05239.1"/>
    </source>
</evidence>
<keyword evidence="5" id="KW-0862">Zinc</keyword>